<proteinExistence type="predicted"/>
<evidence type="ECO:0000313" key="2">
    <source>
        <dbReference type="EMBL" id="CAK0833747.1"/>
    </source>
</evidence>
<reference evidence="2" key="1">
    <citation type="submission" date="2023-10" db="EMBL/GenBank/DDBJ databases">
        <authorList>
            <person name="Chen Y."/>
            <person name="Shah S."/>
            <person name="Dougan E. K."/>
            <person name="Thang M."/>
            <person name="Chan C."/>
        </authorList>
    </citation>
    <scope>NUCLEOTIDE SEQUENCE [LARGE SCALE GENOMIC DNA]</scope>
</reference>
<feature type="region of interest" description="Disordered" evidence="1">
    <location>
        <begin position="1"/>
        <end position="30"/>
    </location>
</feature>
<dbReference type="Proteomes" id="UP001189429">
    <property type="component" value="Unassembled WGS sequence"/>
</dbReference>
<gene>
    <name evidence="2" type="ORF">PCOR1329_LOCUS31345</name>
</gene>
<keyword evidence="3" id="KW-1185">Reference proteome</keyword>
<accession>A0ABN9SPG8</accession>
<evidence type="ECO:0000313" key="3">
    <source>
        <dbReference type="Proteomes" id="UP001189429"/>
    </source>
</evidence>
<evidence type="ECO:0000256" key="1">
    <source>
        <dbReference type="SAM" id="MobiDB-lite"/>
    </source>
</evidence>
<name>A0ABN9SPG8_9DINO</name>
<organism evidence="2 3">
    <name type="scientific">Prorocentrum cordatum</name>
    <dbReference type="NCBI Taxonomy" id="2364126"/>
    <lineage>
        <taxon>Eukaryota</taxon>
        <taxon>Sar</taxon>
        <taxon>Alveolata</taxon>
        <taxon>Dinophyceae</taxon>
        <taxon>Prorocentrales</taxon>
        <taxon>Prorocentraceae</taxon>
        <taxon>Prorocentrum</taxon>
    </lineage>
</organism>
<comment type="caution">
    <text evidence="2">The sequence shown here is derived from an EMBL/GenBank/DDBJ whole genome shotgun (WGS) entry which is preliminary data.</text>
</comment>
<sequence length="162" mass="16836">MDGMSGRQRGASRVGIRDDTAVNADGQVSHPTGRISFDSIADALPFHGAGCARRGVALVEEEDVGLVGGGRRQEIPASSAALGRARRRLRDWLVPLVQEDGGRRAQVLPGRSAPDGCTVEARPVSAGVELGSVWACARRARHPCASCSSPPGLRQFATGAAA</sequence>
<protein>
    <submittedName>
        <fullName evidence="2">Uncharacterized protein</fullName>
    </submittedName>
</protein>
<dbReference type="EMBL" id="CAUYUJ010012325">
    <property type="protein sequence ID" value="CAK0833747.1"/>
    <property type="molecule type" value="Genomic_DNA"/>
</dbReference>